<reference evidence="3 4" key="1">
    <citation type="submission" date="2016-10" db="EMBL/GenBank/DDBJ databases">
        <authorList>
            <person name="Varghese N."/>
            <person name="Submissions S."/>
        </authorList>
    </citation>
    <scope>NUCLEOTIDE SEQUENCE [LARGE SCALE GENOMIC DNA]</scope>
    <source>
        <strain evidence="3 4">DSM 18839</strain>
    </source>
</reference>
<dbReference type="GO" id="GO:0016491">
    <property type="term" value="F:oxidoreductase activity"/>
    <property type="evidence" value="ECO:0007669"/>
    <property type="project" value="InterPro"/>
</dbReference>
<comment type="cofactor">
    <cofactor evidence="1">
        <name>[2Fe-2S] cluster</name>
        <dbReference type="ChEBI" id="CHEBI:190135"/>
    </cofactor>
</comment>
<comment type="caution">
    <text evidence="3">The sequence shown here is derived from an EMBL/GenBank/DDBJ whole genome shotgun (WGS) entry which is preliminary data.</text>
</comment>
<dbReference type="CDD" id="cd06196">
    <property type="entry name" value="FNR_like_1"/>
    <property type="match status" value="1"/>
</dbReference>
<proteinExistence type="predicted"/>
<accession>A0A8G2F2D8</accession>
<evidence type="ECO:0000259" key="2">
    <source>
        <dbReference type="PROSITE" id="PS51384"/>
    </source>
</evidence>
<dbReference type="PRINTS" id="PR00371">
    <property type="entry name" value="FPNCR"/>
</dbReference>
<keyword evidence="4" id="KW-1185">Reference proteome</keyword>
<evidence type="ECO:0000256" key="1">
    <source>
        <dbReference type="ARBA" id="ARBA00034078"/>
    </source>
</evidence>
<evidence type="ECO:0000313" key="4">
    <source>
        <dbReference type="Proteomes" id="UP000198615"/>
    </source>
</evidence>
<dbReference type="InterPro" id="IPR001433">
    <property type="entry name" value="OxRdtase_FAD/NAD-bd"/>
</dbReference>
<dbReference type="Pfam" id="PF08022">
    <property type="entry name" value="FAD_binding_8"/>
    <property type="match status" value="1"/>
</dbReference>
<dbReference type="InterPro" id="IPR001709">
    <property type="entry name" value="Flavoprot_Pyr_Nucl_cyt_Rdtase"/>
</dbReference>
<dbReference type="Pfam" id="PF00175">
    <property type="entry name" value="NAD_binding_1"/>
    <property type="match status" value="1"/>
</dbReference>
<dbReference type="OrthoDB" id="9806195at2"/>
<gene>
    <name evidence="3" type="ORF">SAMN05660686_01472</name>
</gene>
<protein>
    <recommendedName>
        <fullName evidence="2">FAD-binding FR-type domain-containing protein</fullName>
    </recommendedName>
</protein>
<dbReference type="InterPro" id="IPR039261">
    <property type="entry name" value="FNR_nucleotide-bd"/>
</dbReference>
<dbReference type="SUPFAM" id="SSF52343">
    <property type="entry name" value="Ferredoxin reductase-like, C-terminal NADP-linked domain"/>
    <property type="match status" value="1"/>
</dbReference>
<dbReference type="RefSeq" id="WP_093149293.1">
    <property type="nucleotide sequence ID" value="NZ_FNBW01000004.1"/>
</dbReference>
<dbReference type="SUPFAM" id="SSF63380">
    <property type="entry name" value="Riboflavin synthase domain-like"/>
    <property type="match status" value="1"/>
</dbReference>
<dbReference type="Gene3D" id="2.40.30.10">
    <property type="entry name" value="Translation factors"/>
    <property type="match status" value="1"/>
</dbReference>
<dbReference type="PANTHER" id="PTHR47354:SF5">
    <property type="entry name" value="PROTEIN RFBI"/>
    <property type="match status" value="1"/>
</dbReference>
<dbReference type="AlphaFoldDB" id="A0A8G2F2D8"/>
<dbReference type="Proteomes" id="UP000198615">
    <property type="component" value="Unassembled WGS sequence"/>
</dbReference>
<dbReference type="PRINTS" id="PR00410">
    <property type="entry name" value="PHEHYDRXLASE"/>
</dbReference>
<name>A0A8G2F2D8_9PROT</name>
<sequence>MAHSVAVLSTENVTHNVVRLTVEKPDGYDYKPGQATDVALDRDDWRDEQRPFTFTSLTDADHLEFTIKVYPDHDGVTEQIGKLKKGDRLLIDEPWGAIQYKGPGVFVAGGAGVTPFIAILRDLQRKGALSGQTLIFSNSTERDIILRDEFEAMDGLDCLFTVTDQDDSPLARGLVDREFLKTHVADFSQDFYVCGPPKMIDAVTEDLKALGADPDSVVLED</sequence>
<dbReference type="InterPro" id="IPR013112">
    <property type="entry name" value="FAD-bd_8"/>
</dbReference>
<dbReference type="Gene3D" id="3.40.50.80">
    <property type="entry name" value="Nucleotide-binding domain of ferredoxin-NADP reductase (FNR) module"/>
    <property type="match status" value="1"/>
</dbReference>
<feature type="domain" description="FAD-binding FR-type" evidence="2">
    <location>
        <begin position="1"/>
        <end position="101"/>
    </location>
</feature>
<dbReference type="PANTHER" id="PTHR47354">
    <property type="entry name" value="NADH OXIDOREDUCTASE HCR"/>
    <property type="match status" value="1"/>
</dbReference>
<dbReference type="InterPro" id="IPR017938">
    <property type="entry name" value="Riboflavin_synthase-like_b-brl"/>
</dbReference>
<dbReference type="PROSITE" id="PS51384">
    <property type="entry name" value="FAD_FR"/>
    <property type="match status" value="1"/>
</dbReference>
<organism evidence="3 4">
    <name type="scientific">Thalassobaculum litoreum DSM 18839</name>
    <dbReference type="NCBI Taxonomy" id="1123362"/>
    <lineage>
        <taxon>Bacteria</taxon>
        <taxon>Pseudomonadati</taxon>
        <taxon>Pseudomonadota</taxon>
        <taxon>Alphaproteobacteria</taxon>
        <taxon>Rhodospirillales</taxon>
        <taxon>Thalassobaculaceae</taxon>
        <taxon>Thalassobaculum</taxon>
    </lineage>
</organism>
<evidence type="ECO:0000313" key="3">
    <source>
        <dbReference type="EMBL" id="SDF50600.1"/>
    </source>
</evidence>
<dbReference type="InterPro" id="IPR017927">
    <property type="entry name" value="FAD-bd_FR_type"/>
</dbReference>
<dbReference type="InterPro" id="IPR050415">
    <property type="entry name" value="MRET"/>
</dbReference>
<dbReference type="EMBL" id="FNBW01000004">
    <property type="protein sequence ID" value="SDF50600.1"/>
    <property type="molecule type" value="Genomic_DNA"/>
</dbReference>